<dbReference type="InterPro" id="IPR037021">
    <property type="entry name" value="RnfH_sf"/>
</dbReference>
<evidence type="ECO:0000313" key="4">
    <source>
        <dbReference type="EMBL" id="GAA4338153.1"/>
    </source>
</evidence>
<dbReference type="EMBL" id="BAABFO010000018">
    <property type="protein sequence ID" value="GAA4338153.1"/>
    <property type="molecule type" value="Genomic_DNA"/>
</dbReference>
<proteinExistence type="inferred from homology"/>
<dbReference type="Gene3D" id="3.10.20.280">
    <property type="entry name" value="RnfH-like"/>
    <property type="match status" value="1"/>
</dbReference>
<dbReference type="PANTHER" id="PTHR37483">
    <property type="entry name" value="UPF0125 PROTEIN RATB"/>
    <property type="match status" value="1"/>
</dbReference>
<evidence type="ECO:0000313" key="5">
    <source>
        <dbReference type="Proteomes" id="UP001501671"/>
    </source>
</evidence>
<evidence type="ECO:0000256" key="2">
    <source>
        <dbReference type="HAMAP-Rule" id="MF_00460"/>
    </source>
</evidence>
<dbReference type="Proteomes" id="UP001501671">
    <property type="component" value="Unassembled WGS sequence"/>
</dbReference>
<evidence type="ECO:0000256" key="1">
    <source>
        <dbReference type="ARBA" id="ARBA00010645"/>
    </source>
</evidence>
<gene>
    <name evidence="4" type="ORF">GCM10023144_34850</name>
</gene>
<evidence type="ECO:0000256" key="3">
    <source>
        <dbReference type="SAM" id="MobiDB-lite"/>
    </source>
</evidence>
<comment type="similarity">
    <text evidence="1 2">Belongs to the UPF0125 (RnfH) family.</text>
</comment>
<protein>
    <recommendedName>
        <fullName evidence="2">UPF0125 protein GCM10023144_34850</fullName>
    </recommendedName>
</protein>
<accession>A0ABP8HE85</accession>
<sequence length="147" mass="15503">MLLRNGPMPATAVDGGAGKAGQAQAGEDDAGTAPGGRAGQGEIEVTVCHAPTGQPWLRTVRLAAGATVARAIEASGFRQAFPDVDPERAGTGVYGHARPLDHVLSDHDRVEIYRPLVFDPMESRRRRAAHKAAKGRRPAARTPPAKR</sequence>
<dbReference type="InterPro" id="IPR016155">
    <property type="entry name" value="Mopterin_synth/thiamin_S_b"/>
</dbReference>
<dbReference type="Pfam" id="PF03658">
    <property type="entry name" value="Ub-RnfH"/>
    <property type="match status" value="1"/>
</dbReference>
<dbReference type="PANTHER" id="PTHR37483:SF1">
    <property type="entry name" value="UPF0125 PROTEIN RATB"/>
    <property type="match status" value="1"/>
</dbReference>
<dbReference type="SUPFAM" id="SSF54285">
    <property type="entry name" value="MoaD/ThiS"/>
    <property type="match status" value="1"/>
</dbReference>
<feature type="region of interest" description="Disordered" evidence="3">
    <location>
        <begin position="1"/>
        <end position="43"/>
    </location>
</feature>
<feature type="region of interest" description="Disordered" evidence="3">
    <location>
        <begin position="123"/>
        <end position="147"/>
    </location>
</feature>
<comment type="caution">
    <text evidence="4">The sequence shown here is derived from an EMBL/GenBank/DDBJ whole genome shotgun (WGS) entry which is preliminary data.</text>
</comment>
<dbReference type="HAMAP" id="MF_00460">
    <property type="entry name" value="UPF0125_RnfH"/>
    <property type="match status" value="1"/>
</dbReference>
<organism evidence="4 5">
    <name type="scientific">Pigmentiphaga soli</name>
    <dbReference type="NCBI Taxonomy" id="1007095"/>
    <lineage>
        <taxon>Bacteria</taxon>
        <taxon>Pseudomonadati</taxon>
        <taxon>Pseudomonadota</taxon>
        <taxon>Betaproteobacteria</taxon>
        <taxon>Burkholderiales</taxon>
        <taxon>Alcaligenaceae</taxon>
        <taxon>Pigmentiphaga</taxon>
    </lineage>
</organism>
<dbReference type="NCBIfam" id="NF002490">
    <property type="entry name" value="PRK01777.1"/>
    <property type="match status" value="1"/>
</dbReference>
<keyword evidence="5" id="KW-1185">Reference proteome</keyword>
<dbReference type="InterPro" id="IPR005346">
    <property type="entry name" value="RnfH"/>
</dbReference>
<reference evidence="5" key="1">
    <citation type="journal article" date="2019" name="Int. J. Syst. Evol. Microbiol.">
        <title>The Global Catalogue of Microorganisms (GCM) 10K type strain sequencing project: providing services to taxonomists for standard genome sequencing and annotation.</title>
        <authorList>
            <consortium name="The Broad Institute Genomics Platform"/>
            <consortium name="The Broad Institute Genome Sequencing Center for Infectious Disease"/>
            <person name="Wu L."/>
            <person name="Ma J."/>
        </authorList>
    </citation>
    <scope>NUCLEOTIDE SEQUENCE [LARGE SCALE GENOMIC DNA]</scope>
    <source>
        <strain evidence="5">JCM 17666</strain>
    </source>
</reference>
<name>A0ABP8HE85_9BURK</name>
<feature type="compositionally biased region" description="Basic residues" evidence="3">
    <location>
        <begin position="124"/>
        <end position="147"/>
    </location>
</feature>